<proteinExistence type="predicted"/>
<sequence>MSRLRVGLGWLLRDRATGRIVVAQWPNAAAWVYVASLLARRVVPDGAVTAVTAVGTVALVVWALDELVRGVNPFRRLLGAGVLVAQGVGLLLA</sequence>
<dbReference type="RefSeq" id="WP_265383981.1">
    <property type="nucleotide sequence ID" value="NZ_CP110615.1"/>
</dbReference>
<accession>A0ABY6P2L5</accession>
<name>A0ABY6P2L5_9NOCA</name>
<reference evidence="1" key="1">
    <citation type="submission" date="2022-10" db="EMBL/GenBank/DDBJ databases">
        <title>Rhodococcus sp.75.</title>
        <authorList>
            <person name="Sun M."/>
        </authorList>
    </citation>
    <scope>NUCLEOTIDE SEQUENCE</scope>
    <source>
        <strain evidence="1">75</strain>
    </source>
</reference>
<dbReference type="Proteomes" id="UP001164965">
    <property type="component" value="Chromosome"/>
</dbReference>
<protein>
    <submittedName>
        <fullName evidence="1">Uncharacterized protein</fullName>
    </submittedName>
</protein>
<keyword evidence="2" id="KW-1185">Reference proteome</keyword>
<organism evidence="1 2">
    <name type="scientific">Rhodococcus antarcticus</name>
    <dbReference type="NCBI Taxonomy" id="2987751"/>
    <lineage>
        <taxon>Bacteria</taxon>
        <taxon>Bacillati</taxon>
        <taxon>Actinomycetota</taxon>
        <taxon>Actinomycetes</taxon>
        <taxon>Mycobacteriales</taxon>
        <taxon>Nocardiaceae</taxon>
        <taxon>Rhodococcus</taxon>
    </lineage>
</organism>
<dbReference type="EMBL" id="CP110615">
    <property type="protein sequence ID" value="UZJ25877.1"/>
    <property type="molecule type" value="Genomic_DNA"/>
</dbReference>
<gene>
    <name evidence="1" type="ORF">RHODO2019_05435</name>
</gene>
<evidence type="ECO:0000313" key="2">
    <source>
        <dbReference type="Proteomes" id="UP001164965"/>
    </source>
</evidence>
<evidence type="ECO:0000313" key="1">
    <source>
        <dbReference type="EMBL" id="UZJ25877.1"/>
    </source>
</evidence>